<dbReference type="InterPro" id="IPR022188">
    <property type="entry name" value="TASOR_DUF3715"/>
</dbReference>
<feature type="domain" description="TASOR pseudo-PARP" evidence="2">
    <location>
        <begin position="98"/>
        <end position="217"/>
    </location>
</feature>
<comment type="caution">
    <text evidence="3">The sequence shown here is derived from an EMBL/GenBank/DDBJ whole genome shotgun (WGS) entry which is preliminary data.</text>
</comment>
<feature type="compositionally biased region" description="Basic and acidic residues" evidence="1">
    <location>
        <begin position="424"/>
        <end position="433"/>
    </location>
</feature>
<dbReference type="GO" id="GO:0005654">
    <property type="term" value="C:nucleoplasm"/>
    <property type="evidence" value="ECO:0007669"/>
    <property type="project" value="TreeGrafter"/>
</dbReference>
<evidence type="ECO:0000313" key="4">
    <source>
        <dbReference type="Proteomes" id="UP001175271"/>
    </source>
</evidence>
<dbReference type="PANTHER" id="PTHR16207">
    <property type="entry name" value="SET DOMAIN-CONTAINING PROTEIN"/>
    <property type="match status" value="1"/>
</dbReference>
<accession>A0AA39HSL7</accession>
<dbReference type="AlphaFoldDB" id="A0AA39HSL7"/>
<gene>
    <name evidence="3" type="ORF">QR680_005594</name>
</gene>
<proteinExistence type="predicted"/>
<feature type="region of interest" description="Disordered" evidence="1">
    <location>
        <begin position="423"/>
        <end position="556"/>
    </location>
</feature>
<keyword evidence="4" id="KW-1185">Reference proteome</keyword>
<dbReference type="GO" id="GO:0045814">
    <property type="term" value="P:negative regulation of gene expression, epigenetic"/>
    <property type="evidence" value="ECO:0007669"/>
    <property type="project" value="InterPro"/>
</dbReference>
<evidence type="ECO:0000259" key="2">
    <source>
        <dbReference type="Pfam" id="PF12509"/>
    </source>
</evidence>
<dbReference type="PANTHER" id="PTHR16207:SF11">
    <property type="entry name" value="SET DOMAIN-CONTAINING PROTEIN"/>
    <property type="match status" value="1"/>
</dbReference>
<dbReference type="EMBL" id="JAUCMV010000003">
    <property type="protein sequence ID" value="KAK0411308.1"/>
    <property type="molecule type" value="Genomic_DNA"/>
</dbReference>
<dbReference type="InterPro" id="IPR046432">
    <property type="entry name" value="TASOR"/>
</dbReference>
<dbReference type="Proteomes" id="UP001175271">
    <property type="component" value="Unassembled WGS sequence"/>
</dbReference>
<dbReference type="Pfam" id="PF12509">
    <property type="entry name" value="DUF3715"/>
    <property type="match status" value="1"/>
</dbReference>
<organism evidence="3 4">
    <name type="scientific">Steinernema hermaphroditum</name>
    <dbReference type="NCBI Taxonomy" id="289476"/>
    <lineage>
        <taxon>Eukaryota</taxon>
        <taxon>Metazoa</taxon>
        <taxon>Ecdysozoa</taxon>
        <taxon>Nematoda</taxon>
        <taxon>Chromadorea</taxon>
        <taxon>Rhabditida</taxon>
        <taxon>Tylenchina</taxon>
        <taxon>Panagrolaimomorpha</taxon>
        <taxon>Strongyloidoidea</taxon>
        <taxon>Steinernematidae</taxon>
        <taxon>Steinernema</taxon>
    </lineage>
</organism>
<feature type="region of interest" description="Disordered" evidence="1">
    <location>
        <begin position="656"/>
        <end position="677"/>
    </location>
</feature>
<evidence type="ECO:0000256" key="1">
    <source>
        <dbReference type="SAM" id="MobiDB-lite"/>
    </source>
</evidence>
<sequence>MSGFDAATFVDKAKLANFTIPIKRKTIQEDVGKEFKLVELKLDFSNLKLNAIKEIVTSHAYNSKQMFSFQSVKLVENSRLDRNFSNRKKEFITAGISNFVCKHGLAVGSNFLGELGSHEQGVYVSRHSDLISPAPYFDGMSVKMLIVKLLLGKSKEVGLGSCDLDADPSYNSHFTQWPNNAQKSRLSRFELYRYNRLFVYEHDSSANVVPFPRSVLPYAVITLNCKSSTYRLCGATVSNVPVWSGVVGFGSSCATKVECSIHACNRAPTPLIPNVVLDLSMLVPWDQCVRSHCLSALLSPTSIRYVSYYILSSRSKEVSREFNKMVNTMRTEHCASVYLSPDMTQWFVIPNGELSSDLSLPSFSYAVFHILTFSHNPQVRASRLNLPDEGEYKKSGPLLGQRIDASSAAVTDIYNNLWKKRVAKKDDPQKSTEKEEEPESSSAKEQTMDGETIILGIDDDEEEYEPEEKKPPFTMTSEQIYLVKSLPKMDSFPNGPKKNTASANIHDAHSTERISDNNGDREEQEKDSAMAVEHDTFASSANKADEGTRPLSPVGLYAPRPAASEYVPQPPPNFYEPILSPASPSADCADSFISTSNLYKTYEPSWGYSASPTAVADGNDDSSIDDFRTNGFGMSGGFNTGSIDLYAYRPRSNSPEPVNIPVGREFAESPMSPPKSDLTEFSKDVDMRPMFCRIPPFCEASTSAFPPPQVPQPASPWINGQGPVPSDVPCPPQQGPTSRPPLLNRITSSTPQEDLFERPFTPRAPQQSPPTRNEHTRQGRRRFGLPAIPVGREPPVGAVSFPSLSHSDRLASSCFEVSSTSFGVGFPSSFIITAVTSFDVGAMSWDFGASAWRRRRALVGSAERADKDASGQGTPPLFHLRLPVAQLRGNPSTADGESEETFPICWQPCRI</sequence>
<feature type="region of interest" description="Disordered" evidence="1">
    <location>
        <begin position="704"/>
        <end position="780"/>
    </location>
</feature>
<feature type="compositionally biased region" description="Basic and acidic residues" evidence="1">
    <location>
        <begin position="506"/>
        <end position="536"/>
    </location>
</feature>
<evidence type="ECO:0000313" key="3">
    <source>
        <dbReference type="EMBL" id="KAK0411308.1"/>
    </source>
</evidence>
<name>A0AA39HSL7_9BILA</name>
<feature type="compositionally biased region" description="Acidic residues" evidence="1">
    <location>
        <begin position="457"/>
        <end position="466"/>
    </location>
</feature>
<protein>
    <recommendedName>
        <fullName evidence="2">TASOR pseudo-PARP domain-containing protein</fullName>
    </recommendedName>
</protein>
<feature type="compositionally biased region" description="Pro residues" evidence="1">
    <location>
        <begin position="705"/>
        <end position="714"/>
    </location>
</feature>
<reference evidence="3" key="1">
    <citation type="submission" date="2023-06" db="EMBL/GenBank/DDBJ databases">
        <title>Genomic analysis of the entomopathogenic nematode Steinernema hermaphroditum.</title>
        <authorList>
            <person name="Schwarz E.M."/>
            <person name="Heppert J.K."/>
            <person name="Baniya A."/>
            <person name="Schwartz H.T."/>
            <person name="Tan C.-H."/>
            <person name="Antoshechkin I."/>
            <person name="Sternberg P.W."/>
            <person name="Goodrich-Blair H."/>
            <person name="Dillman A.R."/>
        </authorList>
    </citation>
    <scope>NUCLEOTIDE SEQUENCE</scope>
    <source>
        <strain evidence="3">PS9179</strain>
        <tissue evidence="3">Whole animal</tissue>
    </source>
</reference>